<evidence type="ECO:0000256" key="5">
    <source>
        <dbReference type="ARBA" id="ARBA00023014"/>
    </source>
</evidence>
<evidence type="ECO:0000313" key="8">
    <source>
        <dbReference type="Proteomes" id="UP000295781"/>
    </source>
</evidence>
<protein>
    <submittedName>
        <fullName evidence="7">Molybdenum cofactor biosynthesis protein A</fullName>
    </submittedName>
</protein>
<dbReference type="GO" id="GO:0051536">
    <property type="term" value="F:iron-sulfur cluster binding"/>
    <property type="evidence" value="ECO:0007669"/>
    <property type="project" value="UniProtKB-KW"/>
</dbReference>
<keyword evidence="4" id="KW-0408">Iron</keyword>
<name>A0A4P2PTF1_SORCE</name>
<dbReference type="InterPro" id="IPR013785">
    <property type="entry name" value="Aldolase_TIM"/>
</dbReference>
<keyword evidence="2" id="KW-0949">S-adenosyl-L-methionine</keyword>
<dbReference type="PROSITE" id="PS51918">
    <property type="entry name" value="RADICAL_SAM"/>
    <property type="match status" value="1"/>
</dbReference>
<dbReference type="SUPFAM" id="SSF102114">
    <property type="entry name" value="Radical SAM enzymes"/>
    <property type="match status" value="1"/>
</dbReference>
<dbReference type="Pfam" id="PF04055">
    <property type="entry name" value="Radical_SAM"/>
    <property type="match status" value="1"/>
</dbReference>
<dbReference type="GO" id="GO:0003824">
    <property type="term" value="F:catalytic activity"/>
    <property type="evidence" value="ECO:0007669"/>
    <property type="project" value="InterPro"/>
</dbReference>
<comment type="cofactor">
    <cofactor evidence="1">
        <name>[4Fe-4S] cluster</name>
        <dbReference type="ChEBI" id="CHEBI:49883"/>
    </cofactor>
</comment>
<reference evidence="7 8" key="1">
    <citation type="submission" date="2015-09" db="EMBL/GenBank/DDBJ databases">
        <title>Sorangium comparison.</title>
        <authorList>
            <person name="Zaburannyi N."/>
            <person name="Bunk B."/>
            <person name="Overmann J."/>
            <person name="Mueller R."/>
        </authorList>
    </citation>
    <scope>NUCLEOTIDE SEQUENCE [LARGE SCALE GENOMIC DNA]</scope>
    <source>
        <strain evidence="7 8">So ceGT47</strain>
    </source>
</reference>
<organism evidence="7 8">
    <name type="scientific">Sorangium cellulosum</name>
    <name type="common">Polyangium cellulosum</name>
    <dbReference type="NCBI Taxonomy" id="56"/>
    <lineage>
        <taxon>Bacteria</taxon>
        <taxon>Pseudomonadati</taxon>
        <taxon>Myxococcota</taxon>
        <taxon>Polyangia</taxon>
        <taxon>Polyangiales</taxon>
        <taxon>Polyangiaceae</taxon>
        <taxon>Sorangium</taxon>
    </lineage>
</organism>
<feature type="domain" description="Radical SAM core" evidence="6">
    <location>
        <begin position="40"/>
        <end position="280"/>
    </location>
</feature>
<dbReference type="PANTHER" id="PTHR11228:SF7">
    <property type="entry name" value="PQQA PEPTIDE CYCLASE"/>
    <property type="match status" value="1"/>
</dbReference>
<dbReference type="GO" id="GO:0046872">
    <property type="term" value="F:metal ion binding"/>
    <property type="evidence" value="ECO:0007669"/>
    <property type="project" value="UniProtKB-KW"/>
</dbReference>
<proteinExistence type="predicted"/>
<dbReference type="InterPro" id="IPR007197">
    <property type="entry name" value="rSAM"/>
</dbReference>
<dbReference type="Proteomes" id="UP000295781">
    <property type="component" value="Chromosome"/>
</dbReference>
<dbReference type="RefSeq" id="WP_129344633.1">
    <property type="nucleotide sequence ID" value="NZ_CP012670.1"/>
</dbReference>
<evidence type="ECO:0000259" key="6">
    <source>
        <dbReference type="PROSITE" id="PS51918"/>
    </source>
</evidence>
<dbReference type="PANTHER" id="PTHR11228">
    <property type="entry name" value="RADICAL SAM DOMAIN PROTEIN"/>
    <property type="match status" value="1"/>
</dbReference>
<evidence type="ECO:0000256" key="4">
    <source>
        <dbReference type="ARBA" id="ARBA00023004"/>
    </source>
</evidence>
<keyword evidence="3" id="KW-0479">Metal-binding</keyword>
<dbReference type="OrthoDB" id="5378099at2"/>
<sequence>MSARPFRDEWRRLKSRAFDLTGNSTAGATVRFDLWGRPVEVYRNANFSIYSRQPCNAKCHFCVEELRPASRGRSLAVQKTVEEDDGRYFDAMAESLDALRPLDPTVSITGGEPSHDPRLPRILALGQARRCRKRTLTTNGSGLLQQREGKRVIDWIVETGVQHLNISRAHPDHDTNARLMVMKDGLSVDELRRVVAAAAAGGTRVRLSCVLLQGQIDAVEPIVAYLRFARSLGVDNVIFRQLMKTDPAAVVENHVVKYSDRARVRLEPILDALSADARFSFERQIVGYYYYVEVFRFEDIDVVFEEADLAQLEETKRSGPGIVHELIFHPNARLASTWQPWDGILGPPTPPTTTTARAAQDAS</sequence>
<dbReference type="EMBL" id="CP012670">
    <property type="protein sequence ID" value="AUX19864.1"/>
    <property type="molecule type" value="Genomic_DNA"/>
</dbReference>
<evidence type="ECO:0000256" key="2">
    <source>
        <dbReference type="ARBA" id="ARBA00022691"/>
    </source>
</evidence>
<evidence type="ECO:0000256" key="1">
    <source>
        <dbReference type="ARBA" id="ARBA00001966"/>
    </source>
</evidence>
<evidence type="ECO:0000256" key="3">
    <source>
        <dbReference type="ARBA" id="ARBA00022723"/>
    </source>
</evidence>
<gene>
    <name evidence="7" type="primary">moaA</name>
    <name evidence="7" type="ORF">SOCEGT47_003170</name>
</gene>
<dbReference type="SFLD" id="SFLDS00029">
    <property type="entry name" value="Radical_SAM"/>
    <property type="match status" value="1"/>
</dbReference>
<dbReference type="SFLD" id="SFLDG01067">
    <property type="entry name" value="SPASM/twitch_domain_containing"/>
    <property type="match status" value="1"/>
</dbReference>
<dbReference type="Gene3D" id="3.20.20.70">
    <property type="entry name" value="Aldolase class I"/>
    <property type="match status" value="1"/>
</dbReference>
<keyword evidence="5" id="KW-0411">Iron-sulfur</keyword>
<dbReference type="CDD" id="cd01335">
    <property type="entry name" value="Radical_SAM"/>
    <property type="match status" value="1"/>
</dbReference>
<dbReference type="InterPro" id="IPR050377">
    <property type="entry name" value="Radical_SAM_PqqE_MftC-like"/>
</dbReference>
<evidence type="ECO:0000313" key="7">
    <source>
        <dbReference type="EMBL" id="AUX19864.1"/>
    </source>
</evidence>
<accession>A0A4P2PTF1</accession>
<dbReference type="AlphaFoldDB" id="A0A4P2PTF1"/>
<dbReference type="InterPro" id="IPR058240">
    <property type="entry name" value="rSAM_sf"/>
</dbReference>